<proteinExistence type="predicted"/>
<evidence type="ECO:0000313" key="1">
    <source>
        <dbReference type="EMBL" id="BDG10095.1"/>
    </source>
</evidence>
<dbReference type="Gene3D" id="3.30.70.1210">
    <property type="entry name" value="Crispr-associated protein, domain 2"/>
    <property type="match status" value="1"/>
</dbReference>
<evidence type="ECO:0000313" key="2">
    <source>
        <dbReference type="Proteomes" id="UP001162734"/>
    </source>
</evidence>
<sequence>MFLSRVELDARAAEHEEFWREVSSPYGSHQAIWKLLSRSADQKRDFLYRAEESSRQPTFLVLSAAPPAAHGNGMWRVESKEFAPALKEGQRLAFRLRASPVVRRGKRVPERKNRKVQRHDVVMDLAKRLESEGRPVPPEPVLVGEAGTAWLISQGERAGFKLATTTIEELADDGLFENRERPSLRVGGYRQHRILRRGEQPVRFSTLDFEGVLEVTNPAAFLARVAQGFGPQKAFGCGLMLLRRA</sequence>
<protein>
    <submittedName>
        <fullName evidence="1">Type I-E CRISPR-associated protein Cas6/Cse3/CasE</fullName>
    </submittedName>
</protein>
<dbReference type="CDD" id="cd09727">
    <property type="entry name" value="Cas6_I-E"/>
    <property type="match status" value="1"/>
</dbReference>
<gene>
    <name evidence="1" type="ORF">AMPC_32080</name>
</gene>
<reference evidence="2" key="1">
    <citation type="journal article" date="2022" name="Int. J. Syst. Evol. Microbiol.">
        <title>Anaeromyxobacter oryzae sp. nov., Anaeromyxobacter diazotrophicus sp. nov. and Anaeromyxobacter paludicola sp. nov., isolated from paddy soils.</title>
        <authorList>
            <person name="Itoh H."/>
            <person name="Xu Z."/>
            <person name="Mise K."/>
            <person name="Masuda Y."/>
            <person name="Ushijima N."/>
            <person name="Hayakawa C."/>
            <person name="Shiratori Y."/>
            <person name="Senoo K."/>
        </authorList>
    </citation>
    <scope>NUCLEOTIDE SEQUENCE [LARGE SCALE GENOMIC DNA]</scope>
    <source>
        <strain evidence="2">Red630</strain>
    </source>
</reference>
<dbReference type="SMART" id="SM01101">
    <property type="entry name" value="CRISPR_assoc"/>
    <property type="match status" value="1"/>
</dbReference>
<dbReference type="Pfam" id="PF08798">
    <property type="entry name" value="CRISPR_assoc"/>
    <property type="match status" value="1"/>
</dbReference>
<dbReference type="NCBIfam" id="TIGR01907">
    <property type="entry name" value="casE_Cse3"/>
    <property type="match status" value="1"/>
</dbReference>
<dbReference type="RefSeq" id="WP_248342490.1">
    <property type="nucleotide sequence ID" value="NZ_AP025592.1"/>
</dbReference>
<dbReference type="Gene3D" id="3.30.70.1200">
    <property type="entry name" value="Crispr-associated protein, domain 1"/>
    <property type="match status" value="1"/>
</dbReference>
<name>A0ABM7XDZ2_9BACT</name>
<keyword evidence="2" id="KW-1185">Reference proteome</keyword>
<accession>A0ABM7XDZ2</accession>
<dbReference type="EMBL" id="AP025592">
    <property type="protein sequence ID" value="BDG10095.1"/>
    <property type="molecule type" value="Genomic_DNA"/>
</dbReference>
<organism evidence="1 2">
    <name type="scientific">Anaeromyxobacter paludicola</name>
    <dbReference type="NCBI Taxonomy" id="2918171"/>
    <lineage>
        <taxon>Bacteria</taxon>
        <taxon>Pseudomonadati</taxon>
        <taxon>Myxococcota</taxon>
        <taxon>Myxococcia</taxon>
        <taxon>Myxococcales</taxon>
        <taxon>Cystobacterineae</taxon>
        <taxon>Anaeromyxobacteraceae</taxon>
        <taxon>Anaeromyxobacter</taxon>
    </lineage>
</organism>
<dbReference type="SUPFAM" id="SSF117987">
    <property type="entry name" value="CRISPR-associated protein"/>
    <property type="match status" value="2"/>
</dbReference>
<dbReference type="Proteomes" id="UP001162734">
    <property type="component" value="Chromosome"/>
</dbReference>
<dbReference type="InterPro" id="IPR010179">
    <property type="entry name" value="CRISPR-assoc_prot_Cse3"/>
</dbReference>